<reference evidence="11" key="1">
    <citation type="submission" date="2021-10" db="EMBL/GenBank/DDBJ databases">
        <title>De novo Genome Assembly of Clathrus columnatus (Basidiomycota, Fungi) Using Illumina and Nanopore Sequence Data.</title>
        <authorList>
            <person name="Ogiso-Tanaka E."/>
            <person name="Itagaki H."/>
            <person name="Hosoya T."/>
            <person name="Hosaka K."/>
        </authorList>
    </citation>
    <scope>NUCLEOTIDE SEQUENCE</scope>
    <source>
        <strain evidence="11">MO-923</strain>
    </source>
</reference>
<evidence type="ECO:0000256" key="1">
    <source>
        <dbReference type="ARBA" id="ARBA00004448"/>
    </source>
</evidence>
<dbReference type="Pfam" id="PF02466">
    <property type="entry name" value="Tim17"/>
    <property type="match status" value="1"/>
</dbReference>
<dbReference type="InterPro" id="IPR039175">
    <property type="entry name" value="TIM22"/>
</dbReference>
<keyword evidence="12" id="KW-1185">Reference proteome</keyword>
<keyword evidence="8" id="KW-0472">Membrane</keyword>
<dbReference type="PANTHER" id="PTHR14110">
    <property type="entry name" value="MITOCHONDRIAL IMPORT INNER MEMBRANE TRANSLOCASE SUBUNIT TIM22"/>
    <property type="match status" value="1"/>
</dbReference>
<dbReference type="Proteomes" id="UP001050691">
    <property type="component" value="Unassembled WGS sequence"/>
</dbReference>
<accession>A0AAV5A761</accession>
<comment type="caution">
    <text evidence="11">The sequence shown here is derived from an EMBL/GenBank/DDBJ whole genome shotgun (WGS) entry which is preliminary data.</text>
</comment>
<keyword evidence="9" id="KW-0811">Translocation</keyword>
<comment type="similarity">
    <text evidence="2 9">Belongs to the Tim17/Tim22/Tim23 family.</text>
</comment>
<gene>
    <name evidence="11" type="ORF">Clacol_003525</name>
</gene>
<sequence>MPFQFSAPFLRPDQEPLPPGWTPDDRTAFLQQQKWARIGAEAIHSCPAKAVMASGMGFGLGAFISLMSASFAYEDPLLRSQIGVGSRTTTQKTMEMFKDMGRGMYRSGRGFAKVAGLFSGIECVIESYRAKNDMVNGTSAGFVAGSILAYSQGPRAAIGGGIAFALFSLGIEMFLRREPSDDD</sequence>
<evidence type="ECO:0000256" key="6">
    <source>
        <dbReference type="ARBA" id="ARBA00022989"/>
    </source>
</evidence>
<dbReference type="PANTHER" id="PTHR14110:SF0">
    <property type="entry name" value="MITOCHONDRIAL IMPORT INNER MEMBRANE TRANSLOCASE SUBUNIT TIM22"/>
    <property type="match status" value="1"/>
</dbReference>
<dbReference type="GO" id="GO:0030943">
    <property type="term" value="F:mitochondrion targeting sequence binding"/>
    <property type="evidence" value="ECO:0007669"/>
    <property type="project" value="TreeGrafter"/>
</dbReference>
<protein>
    <recommendedName>
        <fullName evidence="3 9">Mitochondrial import inner membrane translocase subunit TIM22</fullName>
    </recommendedName>
</protein>
<name>A0AAV5A761_9AGAM</name>
<evidence type="ECO:0000256" key="9">
    <source>
        <dbReference type="RuleBase" id="RU367038"/>
    </source>
</evidence>
<evidence type="ECO:0000256" key="3">
    <source>
        <dbReference type="ARBA" id="ARBA00020722"/>
    </source>
</evidence>
<evidence type="ECO:0000256" key="8">
    <source>
        <dbReference type="ARBA" id="ARBA00023136"/>
    </source>
</evidence>
<evidence type="ECO:0000313" key="12">
    <source>
        <dbReference type="Proteomes" id="UP001050691"/>
    </source>
</evidence>
<keyword evidence="5 9" id="KW-0999">Mitochondrion inner membrane</keyword>
<dbReference type="GO" id="GO:0042721">
    <property type="term" value="C:TIM22 mitochondrial import inner membrane insertion complex"/>
    <property type="evidence" value="ECO:0007669"/>
    <property type="project" value="UniProtKB-UniRule"/>
</dbReference>
<proteinExistence type="inferred from homology"/>
<evidence type="ECO:0000313" key="11">
    <source>
        <dbReference type="EMBL" id="GJJ09303.1"/>
    </source>
</evidence>
<dbReference type="EMBL" id="BPWL01000004">
    <property type="protein sequence ID" value="GJJ09303.1"/>
    <property type="molecule type" value="Genomic_DNA"/>
</dbReference>
<evidence type="ECO:0000256" key="4">
    <source>
        <dbReference type="ARBA" id="ARBA00022692"/>
    </source>
</evidence>
<evidence type="ECO:0000256" key="7">
    <source>
        <dbReference type="ARBA" id="ARBA00023128"/>
    </source>
</evidence>
<keyword evidence="6" id="KW-1133">Transmembrane helix</keyword>
<dbReference type="GO" id="GO:0008320">
    <property type="term" value="F:protein transmembrane transporter activity"/>
    <property type="evidence" value="ECO:0007669"/>
    <property type="project" value="UniProtKB-UniRule"/>
</dbReference>
<keyword evidence="9" id="KW-0813">Transport</keyword>
<dbReference type="GO" id="GO:0045039">
    <property type="term" value="P:protein insertion into mitochondrial inner membrane"/>
    <property type="evidence" value="ECO:0007669"/>
    <property type="project" value="UniProtKB-UniRule"/>
</dbReference>
<keyword evidence="7 9" id="KW-0496">Mitochondrion</keyword>
<dbReference type="AlphaFoldDB" id="A0AAV5A761"/>
<comment type="subunit">
    <text evidence="9">Component of the TIM22 complex.</text>
</comment>
<evidence type="ECO:0000256" key="10">
    <source>
        <dbReference type="SAM" id="MobiDB-lite"/>
    </source>
</evidence>
<comment type="function">
    <text evidence="9">Essential core component of the TIM22 complex, a complex that mediates the import and insertion of multi-pass transmembrane proteins into the mitochondrial inner membrane. In the TIM22 complex, it constitutes the voltage-activated and signal-gated channel. Forms a twin-pore translocase that uses the membrane potential as external driving force in 2 voltage-dependent steps.</text>
</comment>
<comment type="subcellular location">
    <subcellularLocation>
        <location evidence="1 9">Mitochondrion inner membrane</location>
        <topology evidence="1 9">Multi-pass membrane protein</topology>
    </subcellularLocation>
</comment>
<keyword evidence="9" id="KW-0653">Protein transport</keyword>
<evidence type="ECO:0000256" key="2">
    <source>
        <dbReference type="ARBA" id="ARBA00008444"/>
    </source>
</evidence>
<evidence type="ECO:0000256" key="5">
    <source>
        <dbReference type="ARBA" id="ARBA00022792"/>
    </source>
</evidence>
<feature type="region of interest" description="Disordered" evidence="10">
    <location>
        <begin position="1"/>
        <end position="20"/>
    </location>
</feature>
<keyword evidence="4" id="KW-0812">Transmembrane</keyword>
<organism evidence="11 12">
    <name type="scientific">Clathrus columnatus</name>
    <dbReference type="NCBI Taxonomy" id="1419009"/>
    <lineage>
        <taxon>Eukaryota</taxon>
        <taxon>Fungi</taxon>
        <taxon>Dikarya</taxon>
        <taxon>Basidiomycota</taxon>
        <taxon>Agaricomycotina</taxon>
        <taxon>Agaricomycetes</taxon>
        <taxon>Phallomycetidae</taxon>
        <taxon>Phallales</taxon>
        <taxon>Clathraceae</taxon>
        <taxon>Clathrus</taxon>
    </lineage>
</organism>